<feature type="domain" description="Solute-binding protein family 3/N-terminal" evidence="5">
    <location>
        <begin position="56"/>
        <end position="290"/>
    </location>
</feature>
<dbReference type="GO" id="GO:0042597">
    <property type="term" value="C:periplasmic space"/>
    <property type="evidence" value="ECO:0007669"/>
    <property type="project" value="UniProtKB-SubCell"/>
</dbReference>
<name>A0A7J5UTL3_9MICO</name>
<dbReference type="EMBL" id="WHJE01000007">
    <property type="protein sequence ID" value="KAE8765610.1"/>
    <property type="molecule type" value="Genomic_DNA"/>
</dbReference>
<dbReference type="Gene3D" id="3.40.190.10">
    <property type="entry name" value="Periplasmic binding protein-like II"/>
    <property type="match status" value="2"/>
</dbReference>
<dbReference type="Proteomes" id="UP000451860">
    <property type="component" value="Unassembled WGS sequence"/>
</dbReference>
<dbReference type="PANTHER" id="PTHR30024">
    <property type="entry name" value="ALIPHATIC SULFONATES-BINDING PROTEIN-RELATED"/>
    <property type="match status" value="1"/>
</dbReference>
<dbReference type="AlphaFoldDB" id="A0A7J5UTL3"/>
<evidence type="ECO:0000256" key="3">
    <source>
        <dbReference type="ARBA" id="ARBA00022729"/>
    </source>
</evidence>
<dbReference type="InterPro" id="IPR015168">
    <property type="entry name" value="SsuA/THI5"/>
</dbReference>
<evidence type="ECO:0000256" key="1">
    <source>
        <dbReference type="ARBA" id="ARBA00004418"/>
    </source>
</evidence>
<protein>
    <submittedName>
        <fullName evidence="6">PhnD/SsuA/transferrin family substrate-binding protein</fullName>
    </submittedName>
</protein>
<feature type="signal peptide" evidence="4">
    <location>
        <begin position="1"/>
        <end position="40"/>
    </location>
</feature>
<evidence type="ECO:0000313" key="7">
    <source>
        <dbReference type="Proteomes" id="UP000451860"/>
    </source>
</evidence>
<gene>
    <name evidence="6" type="ORF">GB883_02900</name>
</gene>
<organism evidence="6 7">
    <name type="scientific">Georgenia thermotolerans</name>
    <dbReference type="NCBI Taxonomy" id="527326"/>
    <lineage>
        <taxon>Bacteria</taxon>
        <taxon>Bacillati</taxon>
        <taxon>Actinomycetota</taxon>
        <taxon>Actinomycetes</taxon>
        <taxon>Micrococcales</taxon>
        <taxon>Bogoriellaceae</taxon>
        <taxon>Georgenia</taxon>
    </lineage>
</organism>
<dbReference type="Pfam" id="PF09084">
    <property type="entry name" value="NMT1"/>
    <property type="match status" value="1"/>
</dbReference>
<dbReference type="PANTHER" id="PTHR30024:SF47">
    <property type="entry name" value="TAURINE-BINDING PERIPLASMIC PROTEIN"/>
    <property type="match status" value="1"/>
</dbReference>
<comment type="similarity">
    <text evidence="2">Belongs to the bacterial solute-binding protein SsuA/TauA family.</text>
</comment>
<proteinExistence type="inferred from homology"/>
<evidence type="ECO:0000256" key="2">
    <source>
        <dbReference type="ARBA" id="ARBA00010742"/>
    </source>
</evidence>
<evidence type="ECO:0000259" key="5">
    <source>
        <dbReference type="SMART" id="SM00062"/>
    </source>
</evidence>
<evidence type="ECO:0000313" key="6">
    <source>
        <dbReference type="EMBL" id="KAE8765610.1"/>
    </source>
</evidence>
<dbReference type="InterPro" id="IPR001638">
    <property type="entry name" value="Solute-binding_3/MltF_N"/>
</dbReference>
<accession>A0A7J5UTL3</accession>
<reference evidence="6 7" key="1">
    <citation type="submission" date="2019-10" db="EMBL/GenBank/DDBJ databases">
        <title>Georgenia wutianyii sp. nov. and Georgenia yuyongxinii sp. nov. isolated from plateau pika (Ochotona curzoniae) in the Qinghai-Tibet plateau of China.</title>
        <authorList>
            <person name="Tian Z."/>
        </authorList>
    </citation>
    <scope>NUCLEOTIDE SEQUENCE [LARGE SCALE GENOMIC DNA]</scope>
    <source>
        <strain evidence="6 7">DSM 21501</strain>
    </source>
</reference>
<sequence>MSPAPSTHPPPLGDLMRAIRTVTVVAAALALAACSAGADAGEAGSPTGGSGADSTTIKVGTLPIIEYAPLYIAEDQGYFEEAGLTVETQVMQNAAGIVPAVMNGQLQVGEAATIGYLNARAQNLPVTGIASAAITSKDADSDFSGLFVADESITSLSDLEGKKVAVNALKAAMHAAAAQSIALDGGDPANVEFISMPFPDMAAALERGDVDGVVVVEPFYTTLEKAGARNIGNLYTTALPAQATIGMFFASDAWLKESPEDAKKFVEAIEKAGEYAAENPDAVRQVAVEDLGMAEDVAAGMRLPGYGGQLTDDHLVATAQVMVDLGFIPEAPAAEGLTWRP</sequence>
<comment type="caution">
    <text evidence="6">The sequence shown here is derived from an EMBL/GenBank/DDBJ whole genome shotgun (WGS) entry which is preliminary data.</text>
</comment>
<keyword evidence="7" id="KW-1185">Reference proteome</keyword>
<feature type="chain" id="PRO_5038732699" evidence="4">
    <location>
        <begin position="41"/>
        <end position="341"/>
    </location>
</feature>
<dbReference type="SMART" id="SM00062">
    <property type="entry name" value="PBPb"/>
    <property type="match status" value="1"/>
</dbReference>
<comment type="subcellular location">
    <subcellularLocation>
        <location evidence="1">Periplasm</location>
    </subcellularLocation>
</comment>
<dbReference type="OrthoDB" id="5174711at2"/>
<keyword evidence="3 4" id="KW-0732">Signal</keyword>
<evidence type="ECO:0000256" key="4">
    <source>
        <dbReference type="SAM" id="SignalP"/>
    </source>
</evidence>
<dbReference type="SUPFAM" id="SSF53850">
    <property type="entry name" value="Periplasmic binding protein-like II"/>
    <property type="match status" value="1"/>
</dbReference>